<organism evidence="2 3">
    <name type="scientific">Aureobasidium namibiae CBS 147.97</name>
    <dbReference type="NCBI Taxonomy" id="1043004"/>
    <lineage>
        <taxon>Eukaryota</taxon>
        <taxon>Fungi</taxon>
        <taxon>Dikarya</taxon>
        <taxon>Ascomycota</taxon>
        <taxon>Pezizomycotina</taxon>
        <taxon>Dothideomycetes</taxon>
        <taxon>Dothideomycetidae</taxon>
        <taxon>Dothideales</taxon>
        <taxon>Saccotheciaceae</taxon>
        <taxon>Aureobasidium</taxon>
    </lineage>
</organism>
<sequence length="217" mass="23582">MAFHPTIGGLRLPAPAAAGPMQIIDLDLLPSDGDRSFCHEGDPLFAVVDPDQVAQDFRAAFGRQADLQVLFGGAPFQTRGLPLGYQVEHRVYPGRREMRIYGHPSGHYFKSWRTWGVHLTSLLKEDLQNCACCLCASWRTNAPAHAAIVVGLPLVAGGAVPAALAATVAREQQRVREEAATGQSVDLLVRASEVVDLPEWQRVIIQEAVQSILGRGR</sequence>
<dbReference type="AlphaFoldDB" id="A0A074W7K8"/>
<dbReference type="HOGENOM" id="CLU_1272056_0_0_1"/>
<dbReference type="InterPro" id="IPR031915">
    <property type="entry name" value="Clr2_N"/>
</dbReference>
<keyword evidence="3" id="KW-1185">Reference proteome</keyword>
<dbReference type="GeneID" id="25417629"/>
<evidence type="ECO:0000259" key="1">
    <source>
        <dbReference type="Pfam" id="PF16761"/>
    </source>
</evidence>
<dbReference type="Proteomes" id="UP000027730">
    <property type="component" value="Unassembled WGS sequence"/>
</dbReference>
<proteinExistence type="predicted"/>
<dbReference type="OrthoDB" id="438224at2759"/>
<name>A0A074W7K8_9PEZI</name>
<protein>
    <recommendedName>
        <fullName evidence="1">Cryptic loci regulator 2 N-terminal domain-containing protein</fullName>
    </recommendedName>
</protein>
<evidence type="ECO:0000313" key="2">
    <source>
        <dbReference type="EMBL" id="KEQ68863.1"/>
    </source>
</evidence>
<dbReference type="Pfam" id="PF16761">
    <property type="entry name" value="Clr2_transil"/>
    <property type="match status" value="1"/>
</dbReference>
<reference evidence="2 3" key="1">
    <citation type="journal article" date="2014" name="BMC Genomics">
        <title>Genome sequencing of four Aureobasidium pullulans varieties: biotechnological potential, stress tolerance, and description of new species.</title>
        <authorList>
            <person name="Gostin Ar C."/>
            <person name="Ohm R.A."/>
            <person name="Kogej T."/>
            <person name="Sonjak S."/>
            <person name="Turk M."/>
            <person name="Zajc J."/>
            <person name="Zalar P."/>
            <person name="Grube M."/>
            <person name="Sun H."/>
            <person name="Han J."/>
            <person name="Sharma A."/>
            <person name="Chiniquy J."/>
            <person name="Ngan C.Y."/>
            <person name="Lipzen A."/>
            <person name="Barry K."/>
            <person name="Grigoriev I.V."/>
            <person name="Gunde-Cimerman N."/>
        </authorList>
    </citation>
    <scope>NUCLEOTIDE SEQUENCE [LARGE SCALE GENOMIC DNA]</scope>
    <source>
        <strain evidence="2 3">CBS 147.97</strain>
    </source>
</reference>
<evidence type="ECO:0000313" key="3">
    <source>
        <dbReference type="Proteomes" id="UP000027730"/>
    </source>
</evidence>
<accession>A0A074W7K8</accession>
<gene>
    <name evidence="2" type="ORF">M436DRAFT_86023</name>
</gene>
<dbReference type="EMBL" id="KL584725">
    <property type="protein sequence ID" value="KEQ68863.1"/>
    <property type="molecule type" value="Genomic_DNA"/>
</dbReference>
<dbReference type="RefSeq" id="XP_013423084.1">
    <property type="nucleotide sequence ID" value="XM_013567630.1"/>
</dbReference>
<feature type="domain" description="Cryptic loci regulator 2 N-terminal" evidence="1">
    <location>
        <begin position="80"/>
        <end position="135"/>
    </location>
</feature>